<reference evidence="1 2" key="1">
    <citation type="submission" date="2024-03" db="EMBL/GenBank/DDBJ databases">
        <title>Mouse gut bacterial collection (mGBC) of GemPharmatech.</title>
        <authorList>
            <person name="He Y."/>
            <person name="Dong L."/>
            <person name="Wu D."/>
            <person name="Gao X."/>
            <person name="Lin Z."/>
        </authorList>
    </citation>
    <scope>NUCLEOTIDE SEQUENCE [LARGE SCALE GENOMIC DNA]</scope>
    <source>
        <strain evidence="1 2">54-13</strain>
    </source>
</reference>
<proteinExistence type="predicted"/>
<dbReference type="EMBL" id="JBCLPP010000024">
    <property type="protein sequence ID" value="MEY8245833.1"/>
    <property type="molecule type" value="Genomic_DNA"/>
</dbReference>
<keyword evidence="2" id="KW-1185">Reference proteome</keyword>
<name>A0ABV4CWR6_9BACT</name>
<dbReference type="PROSITE" id="PS51257">
    <property type="entry name" value="PROKAR_LIPOPROTEIN"/>
    <property type="match status" value="1"/>
</dbReference>
<evidence type="ECO:0000313" key="1">
    <source>
        <dbReference type="EMBL" id="MEY8245833.1"/>
    </source>
</evidence>
<dbReference type="Gene3D" id="3.40.50.10610">
    <property type="entry name" value="ABC-type transport auxiliary lipoprotein component"/>
    <property type="match status" value="1"/>
</dbReference>
<protein>
    <submittedName>
        <fullName evidence="1">Uncharacterized protein</fullName>
    </submittedName>
</protein>
<sequence length="309" mass="34046">MKRLFSIVLLLILGVGGCLSVYAQEQVKKKVAVYMTGASIDDAYKKVIGAKLVSAITASGEYAAVERTADFLAALSAENDYQTSGEVRDSQIARLGQKFGVRYVVVADVSELFSEYFIATRMIDVESGLVERAFDINGPAESMSQLVELSLKVADGLLKGVYTPSVDTDRPKHLSLCVVDKKGKVNYLTVEQWSKVPDDNKLDYTKKGVCIIEDGEGFLVSMRDAVSGDWYYACNNNAPRLWQCKLICKYFDPLNAALNAFAGEGVGYSWTCEGSYEKGTVFYFFGGGTFMFSKTDIYAFRPVFPLPES</sequence>
<organism evidence="1 2">
    <name type="scientific">Heminiphilus faecis</name>
    <dbReference type="NCBI Taxonomy" id="2601703"/>
    <lineage>
        <taxon>Bacteria</taxon>
        <taxon>Pseudomonadati</taxon>
        <taxon>Bacteroidota</taxon>
        <taxon>Bacteroidia</taxon>
        <taxon>Bacteroidales</taxon>
        <taxon>Muribaculaceae</taxon>
        <taxon>Heminiphilus</taxon>
    </lineage>
</organism>
<accession>A0ABV4CWR6</accession>
<dbReference type="Proteomes" id="UP001565200">
    <property type="component" value="Unassembled WGS sequence"/>
</dbReference>
<comment type="caution">
    <text evidence="1">The sequence shown here is derived from an EMBL/GenBank/DDBJ whole genome shotgun (WGS) entry which is preliminary data.</text>
</comment>
<evidence type="ECO:0000313" key="2">
    <source>
        <dbReference type="Proteomes" id="UP001565200"/>
    </source>
</evidence>
<gene>
    <name evidence="1" type="ORF">AAK873_09435</name>
</gene>
<dbReference type="RefSeq" id="WP_121698471.1">
    <property type="nucleotide sequence ID" value="NZ_JBCLPP010000024.1"/>
</dbReference>